<feature type="binding site" evidence="10">
    <location>
        <position position="34"/>
    </location>
    <ligand>
        <name>D-ribulose 5-phosphate</name>
        <dbReference type="ChEBI" id="CHEBI:58121"/>
    </ligand>
</feature>
<feature type="site" description="Essential for catalytic activity" evidence="10">
    <location>
        <position position="166"/>
    </location>
</feature>
<organism evidence="12 13">
    <name type="scientific">Intestinicryptomonas porci</name>
    <dbReference type="NCBI Taxonomy" id="2926320"/>
    <lineage>
        <taxon>Bacteria</taxon>
        <taxon>Pseudomonadati</taxon>
        <taxon>Verrucomicrobiota</taxon>
        <taxon>Opitutia</taxon>
        <taxon>Opitutales</taxon>
        <taxon>Intestinicryptomonaceae</taxon>
        <taxon>Intestinicryptomonas</taxon>
    </lineage>
</organism>
<keyword evidence="10" id="KW-0460">Magnesium</keyword>
<evidence type="ECO:0000256" key="7">
    <source>
        <dbReference type="ARBA" id="ARBA00018836"/>
    </source>
</evidence>
<accession>A0ABU4WE61</accession>
<name>A0ABU4WE61_9BACT</name>
<sequence>MKSQMDSVEDCIKDFAQGKIVIIVDDENRENEGDMILSAELATPETVNCMLRYARGLLCAPTTSERLNQIGIEDMVKVNRDPKGTAYTVTLDAASGVTTGISAADRARALNLMADFSVGSEAFVSPGHIQPLRARAGGVLERGGHTEASVDLARLAGLKPCCAICEIMNDDGTMARLPDLIEFKKKHGMKLMSVADLIEYRLRHEHLMERTFERKIKTRFGEFNFVGLKSKDTKRIHYALVKGDLSKAQSPLVRVHSENILCDIFADTSFSSGSGSFEGAMRLIEKEGVGALVYVSLADGGIDAYSGEPIKPTVRDYGVGSQILRELGVSKMRLLTTHLGLHKLPDGYGLEITGEIKI</sequence>
<feature type="domain" description="GTP cyclohydrolase II" evidence="11">
    <location>
        <begin position="210"/>
        <end position="356"/>
    </location>
</feature>
<dbReference type="HAMAP" id="MF_00180">
    <property type="entry name" value="RibB"/>
    <property type="match status" value="1"/>
</dbReference>
<comment type="function">
    <text evidence="2 10">Catalyzes the conversion of D-ribulose 5-phosphate to formate and 3,4-dihydroxy-2-butanone 4-phosphate.</text>
</comment>
<feature type="binding site" evidence="10">
    <location>
        <position position="30"/>
    </location>
    <ligand>
        <name>Mg(2+)</name>
        <dbReference type="ChEBI" id="CHEBI:18420"/>
        <label>1</label>
    </ligand>
</feature>
<evidence type="ECO:0000256" key="2">
    <source>
        <dbReference type="ARBA" id="ARBA00002284"/>
    </source>
</evidence>
<dbReference type="Pfam" id="PF00925">
    <property type="entry name" value="GTP_cyclohydro2"/>
    <property type="match status" value="1"/>
</dbReference>
<keyword evidence="10" id="KW-0464">Manganese</keyword>
<dbReference type="Gene3D" id="3.40.50.10990">
    <property type="entry name" value="GTP cyclohydrolase II"/>
    <property type="match status" value="1"/>
</dbReference>
<evidence type="ECO:0000313" key="13">
    <source>
        <dbReference type="Proteomes" id="UP001275932"/>
    </source>
</evidence>
<gene>
    <name evidence="10 12" type="primary">ribB</name>
    <name evidence="12" type="ORF">MOX91_01465</name>
</gene>
<keyword evidence="13" id="KW-1185">Reference proteome</keyword>
<comment type="subunit">
    <text evidence="10">Homodimer.</text>
</comment>
<evidence type="ECO:0000256" key="9">
    <source>
        <dbReference type="ARBA" id="ARBA00022723"/>
    </source>
</evidence>
<comment type="pathway">
    <text evidence="3 10">Cofactor biosynthesis; riboflavin biosynthesis; 2-hydroxy-3-oxobutyl phosphate from D-ribulose 5-phosphate: step 1/1.</text>
</comment>
<evidence type="ECO:0000256" key="10">
    <source>
        <dbReference type="HAMAP-Rule" id="MF_00180"/>
    </source>
</evidence>
<dbReference type="Proteomes" id="UP001275932">
    <property type="component" value="Unassembled WGS sequence"/>
</dbReference>
<dbReference type="EC" id="4.1.99.12" evidence="6 10"/>
<dbReference type="RefSeq" id="WP_370396302.1">
    <property type="nucleotide sequence ID" value="NZ_JALBUT010000001.1"/>
</dbReference>
<comment type="caution">
    <text evidence="12">The sequence shown here is derived from an EMBL/GenBank/DDBJ whole genome shotgun (WGS) entry which is preliminary data.</text>
</comment>
<dbReference type="EMBL" id="JALBUT010000001">
    <property type="protein sequence ID" value="MDX8414856.1"/>
    <property type="molecule type" value="Genomic_DNA"/>
</dbReference>
<evidence type="ECO:0000256" key="6">
    <source>
        <dbReference type="ARBA" id="ARBA00012153"/>
    </source>
</evidence>
<dbReference type="Gene3D" id="3.90.870.10">
    <property type="entry name" value="DHBP synthase"/>
    <property type="match status" value="1"/>
</dbReference>
<dbReference type="InterPro" id="IPR036144">
    <property type="entry name" value="RibA-like_sf"/>
</dbReference>
<dbReference type="SUPFAM" id="SSF55821">
    <property type="entry name" value="YrdC/RibB"/>
    <property type="match status" value="1"/>
</dbReference>
<evidence type="ECO:0000256" key="4">
    <source>
        <dbReference type="ARBA" id="ARBA00005520"/>
    </source>
</evidence>
<comment type="cofactor">
    <cofactor evidence="10">
        <name>Mg(2+)</name>
        <dbReference type="ChEBI" id="CHEBI:18420"/>
    </cofactor>
    <cofactor evidence="10">
        <name>Mn(2+)</name>
        <dbReference type="ChEBI" id="CHEBI:29035"/>
    </cofactor>
    <text evidence="10">Binds 2 divalent metal cations per subunit. Magnesium or manganese.</text>
</comment>
<dbReference type="NCBIfam" id="TIGR00506">
    <property type="entry name" value="ribB"/>
    <property type="match status" value="1"/>
</dbReference>
<feature type="binding site" evidence="10">
    <location>
        <begin position="142"/>
        <end position="146"/>
    </location>
    <ligand>
        <name>D-ribulose 5-phosphate</name>
        <dbReference type="ChEBI" id="CHEBI:58121"/>
    </ligand>
</feature>
<evidence type="ECO:0000313" key="12">
    <source>
        <dbReference type="EMBL" id="MDX8414856.1"/>
    </source>
</evidence>
<comment type="catalytic activity">
    <reaction evidence="1 10">
        <text>D-ribulose 5-phosphate = (2S)-2-hydroxy-3-oxobutyl phosphate + formate + H(+)</text>
        <dbReference type="Rhea" id="RHEA:18457"/>
        <dbReference type="ChEBI" id="CHEBI:15378"/>
        <dbReference type="ChEBI" id="CHEBI:15740"/>
        <dbReference type="ChEBI" id="CHEBI:58121"/>
        <dbReference type="ChEBI" id="CHEBI:58830"/>
        <dbReference type="EC" id="4.1.99.12"/>
    </reaction>
</comment>
<reference evidence="12 13" key="1">
    <citation type="submission" date="2022-03" db="EMBL/GenBank/DDBJ databases">
        <title>Novel taxa within the pig intestine.</title>
        <authorList>
            <person name="Wylensek D."/>
            <person name="Bishof K."/>
            <person name="Afrizal A."/>
            <person name="Clavel T."/>
        </authorList>
    </citation>
    <scope>NUCLEOTIDE SEQUENCE [LARGE SCALE GENOMIC DNA]</scope>
    <source>
        <strain evidence="12 13">CLA-KB-P66</strain>
    </source>
</reference>
<feature type="binding site" evidence="10">
    <location>
        <position position="145"/>
    </location>
    <ligand>
        <name>Mg(2+)</name>
        <dbReference type="ChEBI" id="CHEBI:18420"/>
        <label>2</label>
    </ligand>
</feature>
<evidence type="ECO:0000256" key="5">
    <source>
        <dbReference type="ARBA" id="ARBA00008976"/>
    </source>
</evidence>
<keyword evidence="8 10" id="KW-0686">Riboflavin biosynthesis</keyword>
<dbReference type="PANTHER" id="PTHR21327:SF18">
    <property type="entry name" value="3,4-DIHYDROXY-2-BUTANONE 4-PHOSPHATE SYNTHASE"/>
    <property type="match status" value="1"/>
</dbReference>
<feature type="binding site" evidence="10">
    <location>
        <begin position="29"/>
        <end position="30"/>
    </location>
    <ligand>
        <name>D-ribulose 5-phosphate</name>
        <dbReference type="ChEBI" id="CHEBI:58121"/>
    </ligand>
</feature>
<evidence type="ECO:0000256" key="8">
    <source>
        <dbReference type="ARBA" id="ARBA00022619"/>
    </source>
</evidence>
<dbReference type="InterPro" id="IPR000422">
    <property type="entry name" value="DHBP_synthase_RibB"/>
</dbReference>
<feature type="binding site" evidence="10">
    <location>
        <position position="30"/>
    </location>
    <ligand>
        <name>Mg(2+)</name>
        <dbReference type="ChEBI" id="CHEBI:18420"/>
        <label>2</label>
    </ligand>
</feature>
<feature type="site" description="Essential for catalytic activity" evidence="10">
    <location>
        <position position="128"/>
    </location>
</feature>
<dbReference type="InterPro" id="IPR032677">
    <property type="entry name" value="GTP_cyclohydro_II"/>
</dbReference>
<dbReference type="SUPFAM" id="SSF142695">
    <property type="entry name" value="RibA-like"/>
    <property type="match status" value="1"/>
</dbReference>
<dbReference type="GO" id="GO:0008686">
    <property type="term" value="F:3,4-dihydroxy-2-butanone-4-phosphate synthase activity"/>
    <property type="evidence" value="ECO:0007669"/>
    <property type="project" value="UniProtKB-EC"/>
</dbReference>
<evidence type="ECO:0000256" key="3">
    <source>
        <dbReference type="ARBA" id="ARBA00004904"/>
    </source>
</evidence>
<dbReference type="PIRSF" id="PIRSF001259">
    <property type="entry name" value="RibA"/>
    <property type="match status" value="1"/>
</dbReference>
<protein>
    <recommendedName>
        <fullName evidence="7 10">3,4-dihydroxy-2-butanone 4-phosphate synthase</fullName>
        <shortName evidence="10">DHBP synthase</shortName>
        <ecNumber evidence="6 10">4.1.99.12</ecNumber>
    </recommendedName>
</protein>
<dbReference type="InterPro" id="IPR017945">
    <property type="entry name" value="DHBP_synth_RibB-like_a/b_dom"/>
</dbReference>
<dbReference type="Pfam" id="PF00926">
    <property type="entry name" value="DHBP_synthase"/>
    <property type="match status" value="1"/>
</dbReference>
<keyword evidence="10 12" id="KW-0456">Lyase</keyword>
<keyword evidence="9 10" id="KW-0479">Metal-binding</keyword>
<comment type="similarity">
    <text evidence="10">Belongs to the DHBP synthase family.</text>
</comment>
<evidence type="ECO:0000259" key="11">
    <source>
        <dbReference type="Pfam" id="PF00925"/>
    </source>
</evidence>
<evidence type="ECO:0000256" key="1">
    <source>
        <dbReference type="ARBA" id="ARBA00000141"/>
    </source>
</evidence>
<comment type="similarity">
    <text evidence="5">In the C-terminal section; belongs to the GTP cyclohydrolase II family.</text>
</comment>
<comment type="similarity">
    <text evidence="4">In the N-terminal section; belongs to the DHBP synthase family.</text>
</comment>
<proteinExistence type="inferred from homology"/>
<dbReference type="PANTHER" id="PTHR21327">
    <property type="entry name" value="GTP CYCLOHYDROLASE II-RELATED"/>
    <property type="match status" value="1"/>
</dbReference>